<dbReference type="Gene3D" id="3.10.50.40">
    <property type="match status" value="1"/>
</dbReference>
<comment type="caution">
    <text evidence="14">The sequence shown here is derived from an EMBL/GenBank/DDBJ whole genome shotgun (WGS) entry which is preliminary data.</text>
</comment>
<evidence type="ECO:0000256" key="2">
    <source>
        <dbReference type="ARBA" id="ARBA00022475"/>
    </source>
</evidence>
<dbReference type="InterPro" id="IPR000297">
    <property type="entry name" value="PPIase_PpiC"/>
</dbReference>
<comment type="subcellular location">
    <subcellularLocation>
        <location evidence="1">Cell inner membrane</location>
        <topology evidence="1">Single-pass type II membrane protein</topology>
        <orientation evidence="1">Periplasmic side</orientation>
    </subcellularLocation>
</comment>
<evidence type="ECO:0000259" key="13">
    <source>
        <dbReference type="PROSITE" id="PS50198"/>
    </source>
</evidence>
<dbReference type="Proteomes" id="UP000029443">
    <property type="component" value="Unassembled WGS sequence"/>
</dbReference>
<protein>
    <recommendedName>
        <fullName evidence="9">Periplasmic chaperone PpiD</fullName>
    </recommendedName>
    <alternativeName>
        <fullName evidence="10">Periplasmic folding chaperone</fullName>
    </alternativeName>
</protein>
<keyword evidence="15" id="KW-1185">Reference proteome</keyword>
<keyword evidence="6 12" id="KW-0472">Membrane</keyword>
<feature type="transmembrane region" description="Helical" evidence="12">
    <location>
        <begin position="12"/>
        <end position="33"/>
    </location>
</feature>
<keyword evidence="2" id="KW-1003">Cell membrane</keyword>
<dbReference type="InterPro" id="IPR027304">
    <property type="entry name" value="Trigger_fact/SurA_dom_sf"/>
</dbReference>
<dbReference type="EMBL" id="ARXU01000001">
    <property type="protein sequence ID" value="KGD62777.1"/>
    <property type="molecule type" value="Genomic_DNA"/>
</dbReference>
<evidence type="ECO:0000256" key="10">
    <source>
        <dbReference type="ARBA" id="ARBA00042775"/>
    </source>
</evidence>
<dbReference type="PROSITE" id="PS01096">
    <property type="entry name" value="PPIC_PPIASE_1"/>
    <property type="match status" value="1"/>
</dbReference>
<dbReference type="SUPFAM" id="SSF109998">
    <property type="entry name" value="Triger factor/SurA peptide-binding domain-like"/>
    <property type="match status" value="1"/>
</dbReference>
<evidence type="ECO:0000256" key="1">
    <source>
        <dbReference type="ARBA" id="ARBA00004382"/>
    </source>
</evidence>
<dbReference type="Gene3D" id="1.10.4030.10">
    <property type="entry name" value="Porin chaperone SurA, peptide-binding domain"/>
    <property type="match status" value="1"/>
</dbReference>
<evidence type="ECO:0000313" key="14">
    <source>
        <dbReference type="EMBL" id="KGD62777.1"/>
    </source>
</evidence>
<evidence type="ECO:0000256" key="6">
    <source>
        <dbReference type="ARBA" id="ARBA00023136"/>
    </source>
</evidence>
<comment type="similarity">
    <text evidence="8">Belongs to the PpiD chaperone family.</text>
</comment>
<dbReference type="InterPro" id="IPR046357">
    <property type="entry name" value="PPIase_dom_sf"/>
</dbReference>
<evidence type="ECO:0000313" key="15">
    <source>
        <dbReference type="Proteomes" id="UP000029443"/>
    </source>
</evidence>
<dbReference type="PROSITE" id="PS50198">
    <property type="entry name" value="PPIC_PPIASE_2"/>
    <property type="match status" value="1"/>
</dbReference>
<feature type="domain" description="PpiC" evidence="13">
    <location>
        <begin position="267"/>
        <end position="366"/>
    </location>
</feature>
<evidence type="ECO:0000256" key="5">
    <source>
        <dbReference type="ARBA" id="ARBA00022989"/>
    </source>
</evidence>
<evidence type="ECO:0000256" key="9">
    <source>
        <dbReference type="ARBA" id="ARBA00040743"/>
    </source>
</evidence>
<name>A0ABR4WHB1_9GAMM</name>
<evidence type="ECO:0000256" key="3">
    <source>
        <dbReference type="ARBA" id="ARBA00022519"/>
    </source>
</evidence>
<evidence type="ECO:0000256" key="8">
    <source>
        <dbReference type="ARBA" id="ARBA00038408"/>
    </source>
</evidence>
<proteinExistence type="inferred from homology"/>
<dbReference type="Pfam" id="PF13624">
    <property type="entry name" value="SurA_N_3"/>
    <property type="match status" value="1"/>
</dbReference>
<keyword evidence="4 12" id="KW-0812">Transmembrane</keyword>
<dbReference type="PANTHER" id="PTHR47529:SF1">
    <property type="entry name" value="PERIPLASMIC CHAPERONE PPID"/>
    <property type="match status" value="1"/>
</dbReference>
<dbReference type="SUPFAM" id="SSF54534">
    <property type="entry name" value="FKBP-like"/>
    <property type="match status" value="1"/>
</dbReference>
<evidence type="ECO:0000256" key="11">
    <source>
        <dbReference type="PROSITE-ProRule" id="PRU00278"/>
    </source>
</evidence>
<dbReference type="InterPro" id="IPR023058">
    <property type="entry name" value="PPIase_PpiC_CS"/>
</dbReference>
<reference evidence="14 15" key="1">
    <citation type="submission" date="2012-09" db="EMBL/GenBank/DDBJ databases">
        <title>Genome Sequence of alkane-degrading Bacterium Alcanivorax jadensis T9.</title>
        <authorList>
            <person name="Lai Q."/>
            <person name="Shao Z."/>
        </authorList>
    </citation>
    <scope>NUCLEOTIDE SEQUENCE [LARGE SCALE GENOMIC DNA]</scope>
    <source>
        <strain evidence="14 15">T9</strain>
    </source>
</reference>
<keyword evidence="7" id="KW-0143">Chaperone</keyword>
<keyword evidence="3" id="KW-0997">Cell inner membrane</keyword>
<keyword evidence="11" id="KW-0697">Rotamase</keyword>
<dbReference type="GO" id="GO:0016853">
    <property type="term" value="F:isomerase activity"/>
    <property type="evidence" value="ECO:0007669"/>
    <property type="project" value="UniProtKB-KW"/>
</dbReference>
<evidence type="ECO:0000256" key="12">
    <source>
        <dbReference type="SAM" id="Phobius"/>
    </source>
</evidence>
<dbReference type="InterPro" id="IPR052029">
    <property type="entry name" value="PpiD_chaperone"/>
</dbReference>
<accession>A0ABR4WHB1</accession>
<sequence length="643" mass="70800">MQEFRRFVRGPVGKVLLAAIILPFVISGFYGYFTGGGSGDVVAEVEGNKITRSVVNQRVERVRDMLRQQSPNIDPSMLDSFVRPEMVLEGLVNEQLILAAADNAKLAFSEKQAARDIYQVPLFQENGRFSEIRFERELRSRGLTPQGYIQGLRQDMLKEQYRSGFMATNFALPTELQEQRRLGEQVRDIRYVTLDLNALRSDFSVSDEDIKAYYDQNQAEFMRPEEFRVAYVKLSAQDYTDQVSVSEEDVAAEYEVRRSIMEESGASTARKVAHILVEINGDRDLEQAQTRATEAAQAIAAGGSFAEVAAQYSDDPGSADAGGDLGVVSKGALPEEMEEAIASLEPGMVSDPVVTDAGVHLIKVSDVVREQDLPTLEELAEQIRADLKQGRAETLLNEDVARLEELLYEHSDMTVPAEQVGIEVVSTDWVSLSSLPEPLSARQVQQALNSDQVRKDRHNSDLIETAPGEYLAVSILDDKPAEPLPLEDVSFAIRERLKGERAADRVQELSAQAEEKLQQGASLDEIAALFETGIEEQEGLQRGGAEPSMEVVNGAFALPKTAKGESSAIELTRVGDGSLVAYQVTRVEDGNAEPLSDAQQQAALLELGNIEGQRNFRQVVALLRDEGDVDLNLQRLSSSSADQ</sequence>
<gene>
    <name evidence="14" type="ORF">T9A_00097</name>
</gene>
<keyword evidence="5 12" id="KW-1133">Transmembrane helix</keyword>
<evidence type="ECO:0000256" key="4">
    <source>
        <dbReference type="ARBA" id="ARBA00022692"/>
    </source>
</evidence>
<organism evidence="14 15">
    <name type="scientific">Alcanivorax jadensis T9</name>
    <dbReference type="NCBI Taxonomy" id="1177181"/>
    <lineage>
        <taxon>Bacteria</taxon>
        <taxon>Pseudomonadati</taxon>
        <taxon>Pseudomonadota</taxon>
        <taxon>Gammaproteobacteria</taxon>
        <taxon>Oceanospirillales</taxon>
        <taxon>Alcanivoracaceae</taxon>
        <taxon>Alcanivorax</taxon>
    </lineage>
</organism>
<dbReference type="PANTHER" id="PTHR47529">
    <property type="entry name" value="PEPTIDYL-PROLYL CIS-TRANS ISOMERASE D"/>
    <property type="match status" value="1"/>
</dbReference>
<keyword evidence="11 14" id="KW-0413">Isomerase</keyword>
<dbReference type="Pfam" id="PF00639">
    <property type="entry name" value="Rotamase"/>
    <property type="match status" value="1"/>
</dbReference>
<dbReference type="RefSeq" id="WP_035244201.1">
    <property type="nucleotide sequence ID" value="NZ_ARXU01000001.1"/>
</dbReference>
<evidence type="ECO:0000256" key="7">
    <source>
        <dbReference type="ARBA" id="ARBA00023186"/>
    </source>
</evidence>